<dbReference type="InterPro" id="IPR039248">
    <property type="entry name" value="Ptase_RsbX"/>
</dbReference>
<dbReference type="RefSeq" id="WP_146650708.1">
    <property type="nucleotide sequence ID" value="NZ_CP012333.1"/>
</dbReference>
<name>A0A0K1Q0P5_9BACT</name>
<sequence length="200" mass="21549">MSSLLIGVAERPLEGQPVSGDAYVAIEDAASSLICVIDGLGHGPEAARASQAAVTYIRGHAADEIEATMRALDDQLRSTRGAAVTIVRVDHVKSELQYCGVGNVTLRAFFRKPAYPVNVAGIVGKRPRRYLTTRHRMEVDDTFVVYTDGISSRWESESAPNGTPQAIASDLMARHGKAHDDLTCVVARMTNGTSPRFGRP</sequence>
<dbReference type="PANTHER" id="PTHR35801">
    <property type="entry name" value="PHOSPHOSERINE PHOSPHATASE RSBX"/>
    <property type="match status" value="1"/>
</dbReference>
<feature type="domain" description="PPM-type phosphatase" evidence="1">
    <location>
        <begin position="3"/>
        <end position="189"/>
    </location>
</feature>
<dbReference type="SUPFAM" id="SSF81606">
    <property type="entry name" value="PP2C-like"/>
    <property type="match status" value="1"/>
</dbReference>
<evidence type="ECO:0000313" key="3">
    <source>
        <dbReference type="Proteomes" id="UP000064967"/>
    </source>
</evidence>
<dbReference type="SMART" id="SM00331">
    <property type="entry name" value="PP2C_SIG"/>
    <property type="match status" value="1"/>
</dbReference>
<keyword evidence="3" id="KW-1185">Reference proteome</keyword>
<protein>
    <submittedName>
        <fullName evidence="2">Phosphoserine phosphatase RsbX</fullName>
    </submittedName>
</protein>
<dbReference type="InterPro" id="IPR001932">
    <property type="entry name" value="PPM-type_phosphatase-like_dom"/>
</dbReference>
<dbReference type="AlphaFoldDB" id="A0A0K1Q0P5"/>
<organism evidence="2 3">
    <name type="scientific">Labilithrix luteola</name>
    <dbReference type="NCBI Taxonomy" id="1391654"/>
    <lineage>
        <taxon>Bacteria</taxon>
        <taxon>Pseudomonadati</taxon>
        <taxon>Myxococcota</taxon>
        <taxon>Polyangia</taxon>
        <taxon>Polyangiales</taxon>
        <taxon>Labilitrichaceae</taxon>
        <taxon>Labilithrix</taxon>
    </lineage>
</organism>
<dbReference type="InterPro" id="IPR036457">
    <property type="entry name" value="PPM-type-like_dom_sf"/>
</dbReference>
<reference evidence="2 3" key="1">
    <citation type="submission" date="2015-08" db="EMBL/GenBank/DDBJ databases">
        <authorList>
            <person name="Babu N.S."/>
            <person name="Beckwith C.J."/>
            <person name="Beseler K.G."/>
            <person name="Brison A."/>
            <person name="Carone J.V."/>
            <person name="Caskin T.P."/>
            <person name="Diamond M."/>
            <person name="Durham M.E."/>
            <person name="Foxe J.M."/>
            <person name="Go M."/>
            <person name="Henderson B.A."/>
            <person name="Jones I.B."/>
            <person name="McGettigan J.A."/>
            <person name="Micheletti S.J."/>
            <person name="Nasrallah M.E."/>
            <person name="Ortiz D."/>
            <person name="Piller C.R."/>
            <person name="Privatt S.R."/>
            <person name="Schneider S.L."/>
            <person name="Sharp S."/>
            <person name="Smith T.C."/>
            <person name="Stanton J.D."/>
            <person name="Ullery H.E."/>
            <person name="Wilson R.J."/>
            <person name="Serrano M.G."/>
            <person name="Buck G."/>
            <person name="Lee V."/>
            <person name="Wang Y."/>
            <person name="Carvalho R."/>
            <person name="Voegtly L."/>
            <person name="Shi R."/>
            <person name="Duckworth R."/>
            <person name="Johnson A."/>
            <person name="Loviza R."/>
            <person name="Walstead R."/>
            <person name="Shah Z."/>
            <person name="Kiflezghi M."/>
            <person name="Wade K."/>
            <person name="Ball S.L."/>
            <person name="Bradley K.W."/>
            <person name="Asai D.J."/>
            <person name="Bowman C.A."/>
            <person name="Russell D.A."/>
            <person name="Pope W.H."/>
            <person name="Jacobs-Sera D."/>
            <person name="Hendrix R.W."/>
            <person name="Hatfull G.F."/>
        </authorList>
    </citation>
    <scope>NUCLEOTIDE SEQUENCE [LARGE SCALE GENOMIC DNA]</scope>
    <source>
        <strain evidence="2 3">DSM 27648</strain>
    </source>
</reference>
<proteinExistence type="predicted"/>
<dbReference type="OrthoDB" id="479131at2"/>
<dbReference type="Proteomes" id="UP000064967">
    <property type="component" value="Chromosome"/>
</dbReference>
<evidence type="ECO:0000313" key="2">
    <source>
        <dbReference type="EMBL" id="AKU99302.1"/>
    </source>
</evidence>
<dbReference type="KEGG" id="llu:AKJ09_05966"/>
<accession>A0A0K1Q0P5</accession>
<dbReference type="EMBL" id="CP012333">
    <property type="protein sequence ID" value="AKU99302.1"/>
    <property type="molecule type" value="Genomic_DNA"/>
</dbReference>
<dbReference type="STRING" id="1391654.AKJ09_05966"/>
<dbReference type="PANTHER" id="PTHR35801:SF1">
    <property type="entry name" value="PHOSPHOSERINE PHOSPHATASE RSBX"/>
    <property type="match status" value="1"/>
</dbReference>
<dbReference type="Pfam" id="PF07228">
    <property type="entry name" value="SpoIIE"/>
    <property type="match status" value="1"/>
</dbReference>
<dbReference type="Gene3D" id="3.60.40.10">
    <property type="entry name" value="PPM-type phosphatase domain"/>
    <property type="match status" value="1"/>
</dbReference>
<gene>
    <name evidence="2" type="ORF">AKJ09_05966</name>
</gene>
<evidence type="ECO:0000259" key="1">
    <source>
        <dbReference type="SMART" id="SM00331"/>
    </source>
</evidence>